<dbReference type="NCBIfam" id="TIGR00035">
    <property type="entry name" value="asp_race"/>
    <property type="match status" value="1"/>
</dbReference>
<dbReference type="InterPro" id="IPR015942">
    <property type="entry name" value="Asp/Glu/hydantoin_racemase"/>
</dbReference>
<dbReference type="EMBL" id="BNJR01000007">
    <property type="protein sequence ID" value="GHP13269.1"/>
    <property type="molecule type" value="Genomic_DNA"/>
</dbReference>
<dbReference type="PROSITE" id="PS00924">
    <property type="entry name" value="ASP_GLU_RACEMASE_2"/>
    <property type="match status" value="1"/>
</dbReference>
<name>A0ABQ3W0R1_9LACO</name>
<keyword evidence="4" id="KW-1185">Reference proteome</keyword>
<dbReference type="Proteomes" id="UP000604765">
    <property type="component" value="Unassembled WGS sequence"/>
</dbReference>
<evidence type="ECO:0000256" key="1">
    <source>
        <dbReference type="ARBA" id="ARBA00007847"/>
    </source>
</evidence>
<protein>
    <submittedName>
        <fullName evidence="3">Aspartate racemase</fullName>
    </submittedName>
</protein>
<dbReference type="PANTHER" id="PTHR21198">
    <property type="entry name" value="GLUTAMATE RACEMASE"/>
    <property type="match status" value="1"/>
</dbReference>
<accession>A0ABQ3W0R1</accession>
<dbReference type="RefSeq" id="WP_203629312.1">
    <property type="nucleotide sequence ID" value="NZ_BNJR01000007.1"/>
</dbReference>
<dbReference type="PANTHER" id="PTHR21198:SF7">
    <property type="entry name" value="ASPARTATE-GLUTAMATE RACEMASE FAMILY"/>
    <property type="match status" value="1"/>
</dbReference>
<dbReference type="InterPro" id="IPR001920">
    <property type="entry name" value="Asp/Glu_race"/>
</dbReference>
<dbReference type="Pfam" id="PF01177">
    <property type="entry name" value="Asp_Glu_race"/>
    <property type="match status" value="1"/>
</dbReference>
<sequence>MIKLGIVGGTGPESTMVYYQKLNYGYQNKRQRHDVFPSMTIESINIYEMLNRIARKDWQGTVDLLNGAIENLKNAGASLATLSAITPHIVFRQLHEVSPLPLVNMLELTANYCVANHYKHPLLLGTRFTMDHDFFVTTLQQAGIEVSLPTTQGREFVGNKIMSELEKGLFKDDTKQAFIKLINQFDQIDSVILGCTELPILIKQSEVALPMIDPMQIHIDYLINQMTTK</sequence>
<evidence type="ECO:0000313" key="4">
    <source>
        <dbReference type="Proteomes" id="UP000604765"/>
    </source>
</evidence>
<reference evidence="3 4" key="1">
    <citation type="journal article" date="2021" name="Int. J. Syst. Evol. Microbiol.">
        <title>Lentilactobacillus fungorum sp. nov., isolated from spent mushroom substrates.</title>
        <authorList>
            <person name="Tohno M."/>
            <person name="Tanizawa Y."/>
            <person name="Kojima Y."/>
            <person name="Sakamoto M."/>
            <person name="Ohkuma M."/>
            <person name="Kobayashi H."/>
        </authorList>
    </citation>
    <scope>NUCLEOTIDE SEQUENCE [LARGE SCALE GENOMIC DNA]</scope>
    <source>
        <strain evidence="3 4">YK48G</strain>
    </source>
</reference>
<keyword evidence="2" id="KW-0413">Isomerase</keyword>
<comment type="similarity">
    <text evidence="1">Belongs to the aspartate/glutamate racemases family.</text>
</comment>
<comment type="caution">
    <text evidence="3">The sequence shown here is derived from an EMBL/GenBank/DDBJ whole genome shotgun (WGS) entry which is preliminary data.</text>
</comment>
<evidence type="ECO:0000256" key="2">
    <source>
        <dbReference type="ARBA" id="ARBA00023235"/>
    </source>
</evidence>
<dbReference type="InterPro" id="IPR033134">
    <property type="entry name" value="Asp/Glu_racemase_AS_2"/>
</dbReference>
<dbReference type="InterPro" id="IPR004380">
    <property type="entry name" value="Asp_race"/>
</dbReference>
<dbReference type="SUPFAM" id="SSF53681">
    <property type="entry name" value="Aspartate/glutamate racemase"/>
    <property type="match status" value="2"/>
</dbReference>
<evidence type="ECO:0000313" key="3">
    <source>
        <dbReference type="EMBL" id="GHP13269.1"/>
    </source>
</evidence>
<proteinExistence type="inferred from homology"/>
<dbReference type="Gene3D" id="3.40.50.1860">
    <property type="match status" value="2"/>
</dbReference>
<gene>
    <name evidence="3" type="ORF">YK48G_06940</name>
</gene>
<organism evidence="3 4">
    <name type="scientific">Lentilactobacillus fungorum</name>
    <dbReference type="NCBI Taxonomy" id="2201250"/>
    <lineage>
        <taxon>Bacteria</taxon>
        <taxon>Bacillati</taxon>
        <taxon>Bacillota</taxon>
        <taxon>Bacilli</taxon>
        <taxon>Lactobacillales</taxon>
        <taxon>Lactobacillaceae</taxon>
        <taxon>Lentilactobacillus</taxon>
    </lineage>
</organism>